<accession>A0A183D849</accession>
<gene>
    <name evidence="2" type="ORF">GPUH_LOCUS4893</name>
</gene>
<evidence type="ECO:0000313" key="3">
    <source>
        <dbReference type="Proteomes" id="UP000271098"/>
    </source>
</evidence>
<dbReference type="WBParaSite" id="GPUH_0000489701-mRNA-1">
    <property type="protein sequence ID" value="GPUH_0000489701-mRNA-1"/>
    <property type="gene ID" value="GPUH_0000489701"/>
</dbReference>
<dbReference type="Proteomes" id="UP000271098">
    <property type="component" value="Unassembled WGS sequence"/>
</dbReference>
<feature type="region of interest" description="Disordered" evidence="1">
    <location>
        <begin position="1"/>
        <end position="22"/>
    </location>
</feature>
<sequence>MKCFGAINDQSHENSDRCTETSDRQLKDVQISDQRRPHIQHFNCLAEKVGTFLSSFHYSLKNDKPANISMPPWNSTKIWDEASLLTSRLE</sequence>
<proteinExistence type="predicted"/>
<protein>
    <submittedName>
        <fullName evidence="4">Ovule protein</fullName>
    </submittedName>
</protein>
<organism evidence="4">
    <name type="scientific">Gongylonema pulchrum</name>
    <dbReference type="NCBI Taxonomy" id="637853"/>
    <lineage>
        <taxon>Eukaryota</taxon>
        <taxon>Metazoa</taxon>
        <taxon>Ecdysozoa</taxon>
        <taxon>Nematoda</taxon>
        <taxon>Chromadorea</taxon>
        <taxon>Rhabditida</taxon>
        <taxon>Spirurina</taxon>
        <taxon>Spiruromorpha</taxon>
        <taxon>Spiruroidea</taxon>
        <taxon>Gongylonematidae</taxon>
        <taxon>Gongylonema</taxon>
    </lineage>
</organism>
<evidence type="ECO:0000313" key="4">
    <source>
        <dbReference type="WBParaSite" id="GPUH_0000489701-mRNA-1"/>
    </source>
</evidence>
<evidence type="ECO:0000256" key="1">
    <source>
        <dbReference type="SAM" id="MobiDB-lite"/>
    </source>
</evidence>
<name>A0A183D849_9BILA</name>
<reference evidence="2 3" key="2">
    <citation type="submission" date="2018-11" db="EMBL/GenBank/DDBJ databases">
        <authorList>
            <consortium name="Pathogen Informatics"/>
        </authorList>
    </citation>
    <scope>NUCLEOTIDE SEQUENCE [LARGE SCALE GENOMIC DNA]</scope>
</reference>
<evidence type="ECO:0000313" key="2">
    <source>
        <dbReference type="EMBL" id="VDK47912.1"/>
    </source>
</evidence>
<keyword evidence="3" id="KW-1185">Reference proteome</keyword>
<dbReference type="EMBL" id="UYRT01009700">
    <property type="protein sequence ID" value="VDK47912.1"/>
    <property type="molecule type" value="Genomic_DNA"/>
</dbReference>
<feature type="compositionally biased region" description="Basic and acidic residues" evidence="1">
    <location>
        <begin position="10"/>
        <end position="22"/>
    </location>
</feature>
<reference evidence="4" key="1">
    <citation type="submission" date="2016-06" db="UniProtKB">
        <authorList>
            <consortium name="WormBaseParasite"/>
        </authorList>
    </citation>
    <scope>IDENTIFICATION</scope>
</reference>
<dbReference type="AlphaFoldDB" id="A0A183D849"/>